<protein>
    <submittedName>
        <fullName evidence="1">Uncharacterized protein</fullName>
    </submittedName>
</protein>
<name>X1AN88_9ZZZZ</name>
<gene>
    <name evidence="1" type="ORF">S01H4_05390</name>
</gene>
<feature type="non-terminal residue" evidence="1">
    <location>
        <position position="1"/>
    </location>
</feature>
<proteinExistence type="predicted"/>
<accession>X1AN88</accession>
<comment type="caution">
    <text evidence="1">The sequence shown here is derived from an EMBL/GenBank/DDBJ whole genome shotgun (WGS) entry which is preliminary data.</text>
</comment>
<dbReference type="AlphaFoldDB" id="X1AN88"/>
<reference evidence="1" key="1">
    <citation type="journal article" date="2014" name="Front. Microbiol.">
        <title>High frequency of phylogenetically diverse reductive dehalogenase-homologous genes in deep subseafloor sedimentary metagenomes.</title>
        <authorList>
            <person name="Kawai M."/>
            <person name="Futagami T."/>
            <person name="Toyoda A."/>
            <person name="Takaki Y."/>
            <person name="Nishi S."/>
            <person name="Hori S."/>
            <person name="Arai W."/>
            <person name="Tsubouchi T."/>
            <person name="Morono Y."/>
            <person name="Uchiyama I."/>
            <person name="Ito T."/>
            <person name="Fujiyama A."/>
            <person name="Inagaki F."/>
            <person name="Takami H."/>
        </authorList>
    </citation>
    <scope>NUCLEOTIDE SEQUENCE</scope>
    <source>
        <strain evidence="1">Expedition CK06-06</strain>
    </source>
</reference>
<dbReference type="EMBL" id="BART01001556">
    <property type="protein sequence ID" value="GAG70877.1"/>
    <property type="molecule type" value="Genomic_DNA"/>
</dbReference>
<sequence>EIAEKVQFRHCERSEAISFEIVKSVLNPS</sequence>
<evidence type="ECO:0000313" key="1">
    <source>
        <dbReference type="EMBL" id="GAG70877.1"/>
    </source>
</evidence>
<organism evidence="1">
    <name type="scientific">marine sediment metagenome</name>
    <dbReference type="NCBI Taxonomy" id="412755"/>
    <lineage>
        <taxon>unclassified sequences</taxon>
        <taxon>metagenomes</taxon>
        <taxon>ecological metagenomes</taxon>
    </lineage>
</organism>